<evidence type="ECO:0000313" key="1">
    <source>
        <dbReference type="EMBL" id="SVA04431.1"/>
    </source>
</evidence>
<organism evidence="1">
    <name type="scientific">marine metagenome</name>
    <dbReference type="NCBI Taxonomy" id="408172"/>
    <lineage>
        <taxon>unclassified sequences</taxon>
        <taxon>metagenomes</taxon>
        <taxon>ecological metagenomes</taxon>
    </lineage>
</organism>
<name>A0A381SM76_9ZZZZ</name>
<gene>
    <name evidence="1" type="ORF">METZ01_LOCUS57285</name>
</gene>
<feature type="non-terminal residue" evidence="1">
    <location>
        <position position="94"/>
    </location>
</feature>
<dbReference type="EMBL" id="UINC01003225">
    <property type="protein sequence ID" value="SVA04431.1"/>
    <property type="molecule type" value="Genomic_DNA"/>
</dbReference>
<sequence length="94" mass="10132">MPRPLPLVLLLAACLLFNANTYGFTASHTQGDPGEDALGTVHFSTSCSAEVQPQFNRAIALLHSFWFQAAIDAFEEVLEVDSSCGISYWGIALA</sequence>
<dbReference type="AlphaFoldDB" id="A0A381SM76"/>
<protein>
    <submittedName>
        <fullName evidence="1">Uncharacterized protein</fullName>
    </submittedName>
</protein>
<reference evidence="1" key="1">
    <citation type="submission" date="2018-05" db="EMBL/GenBank/DDBJ databases">
        <authorList>
            <person name="Lanie J.A."/>
            <person name="Ng W.-L."/>
            <person name="Kazmierczak K.M."/>
            <person name="Andrzejewski T.M."/>
            <person name="Davidsen T.M."/>
            <person name="Wayne K.J."/>
            <person name="Tettelin H."/>
            <person name="Glass J.I."/>
            <person name="Rusch D."/>
            <person name="Podicherti R."/>
            <person name="Tsui H.-C.T."/>
            <person name="Winkler M.E."/>
        </authorList>
    </citation>
    <scope>NUCLEOTIDE SEQUENCE</scope>
</reference>
<accession>A0A381SM76</accession>
<proteinExistence type="predicted"/>